<keyword evidence="2" id="KW-0378">Hydrolase</keyword>
<evidence type="ECO:0000259" key="12">
    <source>
        <dbReference type="Pfam" id="PF13361"/>
    </source>
</evidence>
<sequence length="951" mass="106686">MERTVSGNTLTLEMNNFIDAVLAGLNVKGEAFAGTGKSSTLRAIEKYHTDKQGCYICFNKTLEMDARKLFAGHSVDIITSNALALRSFSREHQQRFLNYLGKLSYDDFIKYSKWDDDGELETLFTIEKNFNLVLATANHYINSASVELSHIHVDEKLVAYLSKLRTKKIINKIQEQQLLETCIKAATNLAKAMLSLKSTCPTTHDAYVKKWQLRKPQLNYDYIMFDEAQDANAVMLSVILNQNCQQIFVGDRYQSLYQFRGSINAMDLIPYETFPLSNSFRFGQRVANLATKILNHHNPNVNITGKGFDTEVLRGSEYNGTEQLLFISNTNAALFDVLITGYVNNVPMCFIGNKVKSYSAIVDSLLSLKLANKPKLPAHKRFKDFSGFKATARDAESKYFAALLDEDTDKAQTLLSAFNWCAQFTEKTAKFVLTTTHLSKGLEYDHVMLCDDFKSVISAFQDGKPLAESDLYSLYVAITRPKKTLVIPDVLFEALEENLAFSLNKTAVPPRLLDNVLPETPSEPESSSLESCSEENTPEAATKTPQKPRKSIKAQSPQKGASSPENSAQDDTADSQSICINVGHAKTDNTPLYWTPTNTEHFFNPNIGVLGTMGTGKTQTVKSIITQLKRQESLNTDGEKFGVLIFDYKNDYTDAEFLAETGATVLEANNLPINPFALFTKDKLAPVHTARTFISTLAKIYRLGPKQEQMLKNCIDLAYEKKGIERGQPKTFTMPAPTLRDVNAIYNSQDKVPSDSLMSALSDLYDYEIFESNPRKCQNLFEKLDGNIVVVKLSGTDAKLQSLIVAVLLDIFYIQMHQAGKPKPKGSHRALKKLVLVDEADNFMSQDFPALRKILKEGREFGCGCLLSTQGLDHFKTAENSYSDYMCGWIVHRLNNPNAKQVELLLNTDSKNELSARVKELGELEKHHALFVDGRKHIVHQESTAFWKLIK</sequence>
<dbReference type="HOGENOM" id="CLU_309691_0_0_6"/>
<organism evidence="13 14">
    <name type="scientific">Photobacterium leiognathi lrivu.4.1</name>
    <dbReference type="NCBI Taxonomy" id="1248232"/>
    <lineage>
        <taxon>Bacteria</taxon>
        <taxon>Pseudomonadati</taxon>
        <taxon>Pseudomonadota</taxon>
        <taxon>Gammaproteobacteria</taxon>
        <taxon>Vibrionales</taxon>
        <taxon>Vibrionaceae</taxon>
        <taxon>Photobacterium</taxon>
    </lineage>
</organism>
<keyword evidence="4" id="KW-0067">ATP-binding</keyword>
<protein>
    <recommendedName>
        <fullName evidence="7">DNA 3'-5' helicase</fullName>
        <ecNumber evidence="7">5.6.2.4</ecNumber>
    </recommendedName>
</protein>
<dbReference type="Pfam" id="PF00580">
    <property type="entry name" value="UvrD-helicase"/>
    <property type="match status" value="1"/>
</dbReference>
<evidence type="ECO:0000256" key="5">
    <source>
        <dbReference type="ARBA" id="ARBA00023235"/>
    </source>
</evidence>
<evidence type="ECO:0000313" key="14">
    <source>
        <dbReference type="Proteomes" id="UP000030675"/>
    </source>
</evidence>
<comment type="catalytic activity">
    <reaction evidence="6">
        <text>Couples ATP hydrolysis with the unwinding of duplex DNA by translocating in the 3'-5' direction.</text>
        <dbReference type="EC" id="5.6.2.4"/>
    </reaction>
</comment>
<evidence type="ECO:0000256" key="2">
    <source>
        <dbReference type="ARBA" id="ARBA00022801"/>
    </source>
</evidence>
<accession>V5F5F6</accession>
<evidence type="ECO:0000313" key="13">
    <source>
        <dbReference type="EMBL" id="GAD28641.1"/>
    </source>
</evidence>
<dbReference type="GO" id="GO:0016887">
    <property type="term" value="F:ATP hydrolysis activity"/>
    <property type="evidence" value="ECO:0007669"/>
    <property type="project" value="RHEA"/>
</dbReference>
<dbReference type="GO" id="GO:0005524">
    <property type="term" value="F:ATP binding"/>
    <property type="evidence" value="ECO:0007669"/>
    <property type="project" value="UniProtKB-KW"/>
</dbReference>
<dbReference type="Gene3D" id="3.40.50.300">
    <property type="entry name" value="P-loop containing nucleotide triphosphate hydrolases"/>
    <property type="match status" value="4"/>
</dbReference>
<dbReference type="InterPro" id="IPR014017">
    <property type="entry name" value="DNA_helicase_UvrD-like_C"/>
</dbReference>
<evidence type="ECO:0000256" key="3">
    <source>
        <dbReference type="ARBA" id="ARBA00022806"/>
    </source>
</evidence>
<dbReference type="Pfam" id="PF01935">
    <property type="entry name" value="DUF87"/>
    <property type="match status" value="1"/>
</dbReference>
<evidence type="ECO:0000256" key="9">
    <source>
        <dbReference type="SAM" id="MobiDB-lite"/>
    </source>
</evidence>
<dbReference type="RefSeq" id="WP_023931218.1">
    <property type="nucleotide sequence ID" value="NZ_DF196808.1"/>
</dbReference>
<evidence type="ECO:0000256" key="1">
    <source>
        <dbReference type="ARBA" id="ARBA00022741"/>
    </source>
</evidence>
<dbReference type="GO" id="GO:0043138">
    <property type="term" value="F:3'-5' DNA helicase activity"/>
    <property type="evidence" value="ECO:0007669"/>
    <property type="project" value="UniProtKB-EC"/>
</dbReference>
<evidence type="ECO:0000259" key="11">
    <source>
        <dbReference type="Pfam" id="PF01935"/>
    </source>
</evidence>
<name>V5F5F6_PHOLE</name>
<dbReference type="Pfam" id="PF13361">
    <property type="entry name" value="UvrD_C"/>
    <property type="match status" value="1"/>
</dbReference>
<dbReference type="InterPro" id="IPR002789">
    <property type="entry name" value="HerA_central"/>
</dbReference>
<comment type="catalytic activity">
    <reaction evidence="8">
        <text>ATP + H2O = ADP + phosphate + H(+)</text>
        <dbReference type="Rhea" id="RHEA:13065"/>
        <dbReference type="ChEBI" id="CHEBI:15377"/>
        <dbReference type="ChEBI" id="CHEBI:15378"/>
        <dbReference type="ChEBI" id="CHEBI:30616"/>
        <dbReference type="ChEBI" id="CHEBI:43474"/>
        <dbReference type="ChEBI" id="CHEBI:456216"/>
        <dbReference type="EC" id="5.6.2.4"/>
    </reaction>
</comment>
<dbReference type="PANTHER" id="PTHR11070:SF30">
    <property type="entry name" value="F-BOX DNA HELICASE 1"/>
    <property type="match status" value="1"/>
</dbReference>
<dbReference type="EC" id="5.6.2.4" evidence="7"/>
<dbReference type="eggNOG" id="COG0433">
    <property type="taxonomic scope" value="Bacteria"/>
</dbReference>
<feature type="domain" description="UvrD-like helicase C-terminal" evidence="12">
    <location>
        <begin position="429"/>
        <end position="487"/>
    </location>
</feature>
<evidence type="ECO:0000256" key="8">
    <source>
        <dbReference type="ARBA" id="ARBA00048988"/>
    </source>
</evidence>
<keyword evidence="3" id="KW-0347">Helicase</keyword>
<gene>
    <name evidence="13" type="ORF">PLEI_0284</name>
</gene>
<evidence type="ECO:0000256" key="7">
    <source>
        <dbReference type="ARBA" id="ARBA00034808"/>
    </source>
</evidence>
<evidence type="ECO:0000256" key="4">
    <source>
        <dbReference type="ARBA" id="ARBA00022840"/>
    </source>
</evidence>
<dbReference type="Proteomes" id="UP000030675">
    <property type="component" value="Unassembled WGS sequence"/>
</dbReference>
<reference evidence="14" key="1">
    <citation type="submission" date="2012-12" db="EMBL/GenBank/DDBJ databases">
        <title>Genome Sequence of Photobacterium leiognathi lrivu.4.1.</title>
        <authorList>
            <person name="Urbanczyk H."/>
            <person name="Ogura Y."/>
            <person name="Hayashi T."/>
            <person name="Dunlap P.V."/>
        </authorList>
    </citation>
    <scope>NUCLEOTIDE SEQUENCE [LARGE SCALE GENOMIC DNA]</scope>
    <source>
        <strain evidence="14">lrivu.4.1</strain>
    </source>
</reference>
<dbReference type="SUPFAM" id="SSF52540">
    <property type="entry name" value="P-loop containing nucleoside triphosphate hydrolases"/>
    <property type="match status" value="2"/>
</dbReference>
<feature type="domain" description="UvrD-like helicase ATP-binding" evidence="10">
    <location>
        <begin position="126"/>
        <end position="262"/>
    </location>
</feature>
<dbReference type="GO" id="GO:0031297">
    <property type="term" value="P:replication fork processing"/>
    <property type="evidence" value="ECO:0007669"/>
    <property type="project" value="TreeGrafter"/>
</dbReference>
<dbReference type="GO" id="GO:0003677">
    <property type="term" value="F:DNA binding"/>
    <property type="evidence" value="ECO:0007669"/>
    <property type="project" value="InterPro"/>
</dbReference>
<dbReference type="eggNOG" id="COG0210">
    <property type="taxonomic scope" value="Bacteria"/>
</dbReference>
<feature type="domain" description="Helicase HerA central" evidence="11">
    <location>
        <begin position="581"/>
        <end position="809"/>
    </location>
</feature>
<dbReference type="GO" id="GO:0000724">
    <property type="term" value="P:double-strand break repair via homologous recombination"/>
    <property type="evidence" value="ECO:0007669"/>
    <property type="project" value="TreeGrafter"/>
</dbReference>
<dbReference type="AlphaFoldDB" id="V5F5F6"/>
<dbReference type="InterPro" id="IPR014016">
    <property type="entry name" value="UvrD-like_ATP-bd"/>
</dbReference>
<feature type="compositionally biased region" description="Polar residues" evidence="9">
    <location>
        <begin position="553"/>
        <end position="573"/>
    </location>
</feature>
<dbReference type="PANTHER" id="PTHR11070">
    <property type="entry name" value="UVRD / RECB / PCRA DNA HELICASE FAMILY MEMBER"/>
    <property type="match status" value="1"/>
</dbReference>
<evidence type="ECO:0000259" key="10">
    <source>
        <dbReference type="Pfam" id="PF00580"/>
    </source>
</evidence>
<dbReference type="EMBL" id="DF196808">
    <property type="protein sequence ID" value="GAD28641.1"/>
    <property type="molecule type" value="Genomic_DNA"/>
</dbReference>
<feature type="region of interest" description="Disordered" evidence="9">
    <location>
        <begin position="514"/>
        <end position="573"/>
    </location>
</feature>
<feature type="compositionally biased region" description="Low complexity" evidence="9">
    <location>
        <begin position="518"/>
        <end position="531"/>
    </location>
</feature>
<keyword evidence="5" id="KW-0413">Isomerase</keyword>
<keyword evidence="1" id="KW-0547">Nucleotide-binding</keyword>
<dbReference type="InterPro" id="IPR000212">
    <property type="entry name" value="DNA_helicase_UvrD/REP"/>
</dbReference>
<proteinExistence type="predicted"/>
<evidence type="ECO:0000256" key="6">
    <source>
        <dbReference type="ARBA" id="ARBA00034617"/>
    </source>
</evidence>
<dbReference type="InterPro" id="IPR027417">
    <property type="entry name" value="P-loop_NTPase"/>
</dbReference>